<comment type="caution">
    <text evidence="1">The sequence shown here is derived from an EMBL/GenBank/DDBJ whole genome shotgun (WGS) entry which is preliminary data.</text>
</comment>
<dbReference type="EMBL" id="CAJEWN010001687">
    <property type="protein sequence ID" value="CAD2199369.1"/>
    <property type="molecule type" value="Genomic_DNA"/>
</dbReference>
<evidence type="ECO:0000313" key="1">
    <source>
        <dbReference type="EMBL" id="CAD2199369.1"/>
    </source>
</evidence>
<gene>
    <name evidence="1" type="ORF">MENT_LOCUS52749</name>
</gene>
<dbReference type="Proteomes" id="UP000580250">
    <property type="component" value="Unassembled WGS sequence"/>
</dbReference>
<organism evidence="1 2">
    <name type="scientific">Meloidogyne enterolobii</name>
    <name type="common">Root-knot nematode worm</name>
    <name type="synonym">Meloidogyne mayaguensis</name>
    <dbReference type="NCBI Taxonomy" id="390850"/>
    <lineage>
        <taxon>Eukaryota</taxon>
        <taxon>Metazoa</taxon>
        <taxon>Ecdysozoa</taxon>
        <taxon>Nematoda</taxon>
        <taxon>Chromadorea</taxon>
        <taxon>Rhabditida</taxon>
        <taxon>Tylenchina</taxon>
        <taxon>Tylenchomorpha</taxon>
        <taxon>Tylenchoidea</taxon>
        <taxon>Meloidogynidae</taxon>
        <taxon>Meloidogyninae</taxon>
        <taxon>Meloidogyne</taxon>
    </lineage>
</organism>
<name>A0A6V7XJ60_MELEN</name>
<protein>
    <submittedName>
        <fullName evidence="1">Uncharacterized protein</fullName>
    </submittedName>
</protein>
<dbReference type="AlphaFoldDB" id="A0A6V7XJ60"/>
<proteinExistence type="predicted"/>
<evidence type="ECO:0000313" key="2">
    <source>
        <dbReference type="Proteomes" id="UP000580250"/>
    </source>
</evidence>
<accession>A0A6V7XJ60</accession>
<reference evidence="1 2" key="1">
    <citation type="submission" date="2020-08" db="EMBL/GenBank/DDBJ databases">
        <authorList>
            <person name="Koutsovoulos G."/>
            <person name="Danchin GJ E."/>
        </authorList>
    </citation>
    <scope>NUCLEOTIDE SEQUENCE [LARGE SCALE GENOMIC DNA]</scope>
</reference>
<sequence>MKQFKEYSFSEKYSILKRINSKMKLLKISELKKINAKMKRKLKKQEKFGWKKRKIKGRFFQGVRRRLPSKDMITLIKASRQVRKFLKEKRRPMQNLKPKKDLYFVSETKQVIQTSQLAMISIDLARVTIKIRKFKPVSTTWVFEGISDTISEMFQLTFTFGLLSPPQAFRNSFAQPYFEEIILTSRTPSSEACGMSCRKRNTIIFLSFLSPLF</sequence>